<dbReference type="InterPro" id="IPR016163">
    <property type="entry name" value="Ald_DH_C"/>
</dbReference>
<dbReference type="InterPro" id="IPR016162">
    <property type="entry name" value="Ald_DH_N"/>
</dbReference>
<dbReference type="Gene3D" id="3.40.605.10">
    <property type="entry name" value="Aldehyde Dehydrogenase, Chain A, domain 1"/>
    <property type="match status" value="1"/>
</dbReference>
<evidence type="ECO:0000259" key="2">
    <source>
        <dbReference type="Pfam" id="PF00171"/>
    </source>
</evidence>
<reference evidence="4" key="1">
    <citation type="journal article" date="2019" name="Int. J. Syst. Evol. Microbiol.">
        <title>The Global Catalogue of Microorganisms (GCM) 10K type strain sequencing project: providing services to taxonomists for standard genome sequencing and annotation.</title>
        <authorList>
            <consortium name="The Broad Institute Genomics Platform"/>
            <consortium name="The Broad Institute Genome Sequencing Center for Infectious Disease"/>
            <person name="Wu L."/>
            <person name="Ma J."/>
        </authorList>
    </citation>
    <scope>NUCLEOTIDE SEQUENCE [LARGE SCALE GENOMIC DNA]</scope>
    <source>
        <strain evidence="4">JCM 17933</strain>
    </source>
</reference>
<evidence type="ECO:0000313" key="3">
    <source>
        <dbReference type="EMBL" id="GAA4492826.1"/>
    </source>
</evidence>
<feature type="domain" description="Aldehyde dehydrogenase" evidence="2">
    <location>
        <begin position="23"/>
        <end position="486"/>
    </location>
</feature>
<dbReference type="InterPro" id="IPR015590">
    <property type="entry name" value="Aldehyde_DH_dom"/>
</dbReference>
<dbReference type="SUPFAM" id="SSF53720">
    <property type="entry name" value="ALDH-like"/>
    <property type="match status" value="1"/>
</dbReference>
<keyword evidence="4" id="KW-1185">Reference proteome</keyword>
<evidence type="ECO:0000313" key="4">
    <source>
        <dbReference type="Proteomes" id="UP001500503"/>
    </source>
</evidence>
<dbReference type="Proteomes" id="UP001500503">
    <property type="component" value="Unassembled WGS sequence"/>
</dbReference>
<keyword evidence="1" id="KW-0560">Oxidoreductase</keyword>
<comment type="caution">
    <text evidence="3">The sequence shown here is derived from an EMBL/GenBank/DDBJ whole genome shotgun (WGS) entry which is preliminary data.</text>
</comment>
<sequence length="494" mass="51762">MIRDSMEGAQMTTAVRSLVGGRWRDGCGAARTSVNPARPGEVVAEFSAAGDQDAEDAIAAANAAAHAWARTPIHERAAVLRRAADLLDARAEPVGTELTREEGKTRPEGIAEVRRAAEILRFQADEANRDAGEIYASPRREERILVVRKPLGVVAIVTPWNFPIAIPAWKIAPALVHGNCVVWKPASLVPLLAYRFAEALVEAGLPAGVLSLLLGPGSTGSYLARHPGVAAVSFTGSTEIGTELMVTCAGLRKPVQTEMGGKNAAVVLADADLDVAAEQIVLGAMRSTGQKCTATSRLIVEEPVSDDLLARVRRRLDGLNVGDPLLEETDMGPAASLDARDSIFAGIDGAVADGAEVLTGGRRFADERADAAFVPPTLLRLSSTGPAVWREEVFGPVLSAVTAASADEAFALANDSAFGLAASVFTEDLGRAMRAVDECAVGVLHVNSETAGADPHVPFGGVKDSGSGPKEQGRAAREFFTHTTTVYLRPGART</sequence>
<organism evidence="3 4">
    <name type="scientific">Actinoallomurus oryzae</name>
    <dbReference type="NCBI Taxonomy" id="502180"/>
    <lineage>
        <taxon>Bacteria</taxon>
        <taxon>Bacillati</taxon>
        <taxon>Actinomycetota</taxon>
        <taxon>Actinomycetes</taxon>
        <taxon>Streptosporangiales</taxon>
        <taxon>Thermomonosporaceae</taxon>
        <taxon>Actinoallomurus</taxon>
    </lineage>
</organism>
<dbReference type="Gene3D" id="3.40.309.10">
    <property type="entry name" value="Aldehyde Dehydrogenase, Chain A, domain 2"/>
    <property type="match status" value="1"/>
</dbReference>
<protein>
    <submittedName>
        <fullName evidence="3">Aldehyde dehydrogenase family protein</fullName>
    </submittedName>
</protein>
<gene>
    <name evidence="3" type="ORF">GCM10023191_029310</name>
</gene>
<evidence type="ECO:0000256" key="1">
    <source>
        <dbReference type="ARBA" id="ARBA00023002"/>
    </source>
</evidence>
<dbReference type="InterPro" id="IPR016161">
    <property type="entry name" value="Ald_DH/histidinol_DH"/>
</dbReference>
<dbReference type="EMBL" id="BAABHF010000019">
    <property type="protein sequence ID" value="GAA4492826.1"/>
    <property type="molecule type" value="Genomic_DNA"/>
</dbReference>
<accession>A0ABP8PV26</accession>
<name>A0ABP8PV26_9ACTN</name>
<proteinExistence type="predicted"/>
<dbReference type="Pfam" id="PF00171">
    <property type="entry name" value="Aldedh"/>
    <property type="match status" value="1"/>
</dbReference>
<dbReference type="PANTHER" id="PTHR11699">
    <property type="entry name" value="ALDEHYDE DEHYDROGENASE-RELATED"/>
    <property type="match status" value="1"/>
</dbReference>